<keyword evidence="1" id="KW-1133">Transmembrane helix</keyword>
<evidence type="ECO:0000256" key="1">
    <source>
        <dbReference type="SAM" id="Phobius"/>
    </source>
</evidence>
<keyword evidence="3" id="KW-1185">Reference proteome</keyword>
<comment type="caution">
    <text evidence="2">The sequence shown here is derived from an EMBL/GenBank/DDBJ whole genome shotgun (WGS) entry which is preliminary data.</text>
</comment>
<name>A0A923HNV2_9BURK</name>
<dbReference type="AlphaFoldDB" id="A0A923HNV2"/>
<evidence type="ECO:0000313" key="3">
    <source>
        <dbReference type="Proteomes" id="UP000627446"/>
    </source>
</evidence>
<sequence length="93" mass="10185">MKTTFKLKLLVLALALISLMMIFSNDVLPNVAKLTVLTYTLGGLMVLAACLFAVIVIKANINQIVLNHGGLDTAWLWFGRNPKGLEQAQSNKE</sequence>
<reference evidence="2" key="1">
    <citation type="submission" date="2020-08" db="EMBL/GenBank/DDBJ databases">
        <title>Novel species isolated from subtropical streams in China.</title>
        <authorList>
            <person name="Lu H."/>
        </authorList>
    </citation>
    <scope>NUCLEOTIDE SEQUENCE</scope>
    <source>
        <strain evidence="2">LX22W</strain>
    </source>
</reference>
<gene>
    <name evidence="2" type="ORF">H8K36_15595</name>
</gene>
<protein>
    <submittedName>
        <fullName evidence="2">Uncharacterized protein</fullName>
    </submittedName>
</protein>
<keyword evidence="1" id="KW-0812">Transmembrane</keyword>
<evidence type="ECO:0000313" key="2">
    <source>
        <dbReference type="EMBL" id="MBC3882814.1"/>
    </source>
</evidence>
<dbReference type="RefSeq" id="WP_186917353.1">
    <property type="nucleotide sequence ID" value="NZ_JACOFZ010000007.1"/>
</dbReference>
<organism evidence="2 3">
    <name type="scientific">Undibacterium nitidum</name>
    <dbReference type="NCBI Taxonomy" id="2762298"/>
    <lineage>
        <taxon>Bacteria</taxon>
        <taxon>Pseudomonadati</taxon>
        <taxon>Pseudomonadota</taxon>
        <taxon>Betaproteobacteria</taxon>
        <taxon>Burkholderiales</taxon>
        <taxon>Oxalobacteraceae</taxon>
        <taxon>Undibacterium</taxon>
    </lineage>
</organism>
<dbReference type="EMBL" id="JACOFZ010000007">
    <property type="protein sequence ID" value="MBC3882814.1"/>
    <property type="molecule type" value="Genomic_DNA"/>
</dbReference>
<proteinExistence type="predicted"/>
<keyword evidence="1" id="KW-0472">Membrane</keyword>
<accession>A0A923HNV2</accession>
<dbReference type="Proteomes" id="UP000627446">
    <property type="component" value="Unassembled WGS sequence"/>
</dbReference>
<feature type="transmembrane region" description="Helical" evidence="1">
    <location>
        <begin position="34"/>
        <end position="57"/>
    </location>
</feature>